<feature type="active site" description="Proton acceptor" evidence="4">
    <location>
        <position position="379"/>
    </location>
</feature>
<sequence>MFVFFARPCYKVVRFQQIRFQQKGGCMARLKNNSVIVGAKRTPVLRAKKKWHNVSAIDLGAAVIGNLLQGKAPEPDQVVMGTFANPREFLNPAKEVCATGMFGRLNAITVNKVCSSGLVSVIIGDAFIKSGAADCVIAGGMENLLALSDEEMYSLLCDPHTSEMTWHAGDWCATTCGISRKDQDDWAVASYKRARAAYKRFVFGEEIVPFNGQGLDEEPFWKVNEKIIRGAELIEGCKTITMLNASKNAGGAAAVIMTNQKTCETQRLEPLAYIVSSASVAFGGDWKKFTTTPPFAISKAVYKAKLVLADIDFFFINTAFGSVTIHASRELGVPLEKINPNGDAVSIGHPIGASGAKLLVEAVWALINSNKRYAVISLCNAPGEATAMIIQNAKF</sequence>
<feature type="active site" description="Proton acceptor" evidence="4">
    <location>
        <position position="349"/>
    </location>
</feature>
<accession>A0A1F5VJ54</accession>
<dbReference type="InterPro" id="IPR002155">
    <property type="entry name" value="Thiolase"/>
</dbReference>
<dbReference type="InterPro" id="IPR020610">
    <property type="entry name" value="Thiolase_AS"/>
</dbReference>
<comment type="similarity">
    <text evidence="1 5">Belongs to the thiolase-like superfamily. Thiolase family.</text>
</comment>
<proteinExistence type="inferred from homology"/>
<evidence type="ECO:0000313" key="9">
    <source>
        <dbReference type="Proteomes" id="UP000179251"/>
    </source>
</evidence>
<protein>
    <recommendedName>
        <fullName evidence="10">Acetyl-CoA acetyltransferase</fullName>
    </recommendedName>
</protein>
<dbReference type="InterPro" id="IPR020616">
    <property type="entry name" value="Thiolase_N"/>
</dbReference>
<keyword evidence="2 5" id="KW-0808">Transferase</keyword>
<dbReference type="PROSITE" id="PS00099">
    <property type="entry name" value="THIOLASE_3"/>
    <property type="match status" value="1"/>
</dbReference>
<dbReference type="EMBL" id="MFHD01000002">
    <property type="protein sequence ID" value="OGF63452.1"/>
    <property type="molecule type" value="Genomic_DNA"/>
</dbReference>
<organism evidence="8 9">
    <name type="scientific">Candidatus Giovannonibacteria bacterium RIFCSPHIGHO2_01_FULL_45_23</name>
    <dbReference type="NCBI Taxonomy" id="1798325"/>
    <lineage>
        <taxon>Bacteria</taxon>
        <taxon>Candidatus Giovannoniibacteriota</taxon>
    </lineage>
</organism>
<feature type="active site" description="Acyl-thioester intermediate" evidence="4">
    <location>
        <position position="114"/>
    </location>
</feature>
<evidence type="ECO:0000259" key="7">
    <source>
        <dbReference type="Pfam" id="PF02803"/>
    </source>
</evidence>
<evidence type="ECO:0000256" key="4">
    <source>
        <dbReference type="PIRSR" id="PIRSR000429-1"/>
    </source>
</evidence>
<name>A0A1F5VJ54_9BACT</name>
<dbReference type="CDD" id="cd00751">
    <property type="entry name" value="thiolase"/>
    <property type="match status" value="1"/>
</dbReference>
<dbReference type="AlphaFoldDB" id="A0A1F5VJ54"/>
<dbReference type="Pfam" id="PF02803">
    <property type="entry name" value="Thiolase_C"/>
    <property type="match status" value="1"/>
</dbReference>
<dbReference type="SUPFAM" id="SSF53901">
    <property type="entry name" value="Thiolase-like"/>
    <property type="match status" value="2"/>
</dbReference>
<dbReference type="STRING" id="1798325.A2834_01220"/>
<evidence type="ECO:0000256" key="2">
    <source>
        <dbReference type="ARBA" id="ARBA00022679"/>
    </source>
</evidence>
<dbReference type="GO" id="GO:0003988">
    <property type="term" value="F:acetyl-CoA C-acyltransferase activity"/>
    <property type="evidence" value="ECO:0007669"/>
    <property type="project" value="UniProtKB-ARBA"/>
</dbReference>
<dbReference type="PANTHER" id="PTHR18919">
    <property type="entry name" value="ACETYL-COA C-ACYLTRANSFERASE"/>
    <property type="match status" value="1"/>
</dbReference>
<comment type="caution">
    <text evidence="8">The sequence shown here is derived from an EMBL/GenBank/DDBJ whole genome shotgun (WGS) entry which is preliminary data.</text>
</comment>
<dbReference type="InterPro" id="IPR016039">
    <property type="entry name" value="Thiolase-like"/>
</dbReference>
<dbReference type="Proteomes" id="UP000179251">
    <property type="component" value="Unassembled WGS sequence"/>
</dbReference>
<dbReference type="PIRSF" id="PIRSF000429">
    <property type="entry name" value="Ac-CoA_Ac_transf"/>
    <property type="match status" value="1"/>
</dbReference>
<dbReference type="Pfam" id="PF00108">
    <property type="entry name" value="Thiolase_N"/>
    <property type="match status" value="1"/>
</dbReference>
<dbReference type="InterPro" id="IPR020617">
    <property type="entry name" value="Thiolase_C"/>
</dbReference>
<keyword evidence="3 5" id="KW-0012">Acyltransferase</keyword>
<dbReference type="Gene3D" id="3.40.47.10">
    <property type="match status" value="2"/>
</dbReference>
<evidence type="ECO:0000313" key="8">
    <source>
        <dbReference type="EMBL" id="OGF63452.1"/>
    </source>
</evidence>
<evidence type="ECO:0000256" key="5">
    <source>
        <dbReference type="RuleBase" id="RU003557"/>
    </source>
</evidence>
<feature type="domain" description="Thiolase C-terminal" evidence="7">
    <location>
        <begin position="269"/>
        <end position="391"/>
    </location>
</feature>
<dbReference type="PROSITE" id="PS00098">
    <property type="entry name" value="THIOLASE_1"/>
    <property type="match status" value="1"/>
</dbReference>
<dbReference type="InterPro" id="IPR020615">
    <property type="entry name" value="Thiolase_acyl_enz_int_AS"/>
</dbReference>
<evidence type="ECO:0000256" key="1">
    <source>
        <dbReference type="ARBA" id="ARBA00010982"/>
    </source>
</evidence>
<evidence type="ECO:0000256" key="3">
    <source>
        <dbReference type="ARBA" id="ARBA00023315"/>
    </source>
</evidence>
<dbReference type="PANTHER" id="PTHR18919:SF107">
    <property type="entry name" value="ACETYL-COA ACETYLTRANSFERASE, CYTOSOLIC"/>
    <property type="match status" value="1"/>
</dbReference>
<evidence type="ECO:0000259" key="6">
    <source>
        <dbReference type="Pfam" id="PF00108"/>
    </source>
</evidence>
<evidence type="ECO:0008006" key="10">
    <source>
        <dbReference type="Google" id="ProtNLM"/>
    </source>
</evidence>
<reference evidence="8 9" key="1">
    <citation type="journal article" date="2016" name="Nat. Commun.">
        <title>Thousands of microbial genomes shed light on interconnected biogeochemical processes in an aquifer system.</title>
        <authorList>
            <person name="Anantharaman K."/>
            <person name="Brown C.T."/>
            <person name="Hug L.A."/>
            <person name="Sharon I."/>
            <person name="Castelle C.J."/>
            <person name="Probst A.J."/>
            <person name="Thomas B.C."/>
            <person name="Singh A."/>
            <person name="Wilkins M.J."/>
            <person name="Karaoz U."/>
            <person name="Brodie E.L."/>
            <person name="Williams K.H."/>
            <person name="Hubbard S.S."/>
            <person name="Banfield J.F."/>
        </authorList>
    </citation>
    <scope>NUCLEOTIDE SEQUENCE [LARGE SCALE GENOMIC DNA]</scope>
</reference>
<gene>
    <name evidence="8" type="ORF">A2834_01220</name>
</gene>
<feature type="domain" description="Thiolase N-terminal" evidence="6">
    <location>
        <begin position="35"/>
        <end position="260"/>
    </location>
</feature>